<reference evidence="1 2" key="1">
    <citation type="submission" date="2019-08" db="EMBL/GenBank/DDBJ databases">
        <title>Genome sequence of Psychrobacter frigidicola ACAM304 (type strain).</title>
        <authorList>
            <person name="Bowman J.P."/>
        </authorList>
    </citation>
    <scope>NUCLEOTIDE SEQUENCE [LARGE SCALE GENOMIC DNA]</scope>
    <source>
        <strain evidence="1 2">ACAM 304</strain>
    </source>
</reference>
<dbReference type="OrthoDB" id="6125299at2"/>
<dbReference type="Proteomes" id="UP000321903">
    <property type="component" value="Unassembled WGS sequence"/>
</dbReference>
<protein>
    <submittedName>
        <fullName evidence="1">Uncharacterized protein</fullName>
    </submittedName>
</protein>
<comment type="caution">
    <text evidence="1">The sequence shown here is derived from an EMBL/GenBank/DDBJ whole genome shotgun (WGS) entry which is preliminary data.</text>
</comment>
<evidence type="ECO:0000313" key="1">
    <source>
        <dbReference type="EMBL" id="TXD97556.1"/>
    </source>
</evidence>
<organism evidence="1 2">
    <name type="scientific">Psychrobacter frigidicola</name>
    <dbReference type="NCBI Taxonomy" id="45611"/>
    <lineage>
        <taxon>Bacteria</taxon>
        <taxon>Pseudomonadati</taxon>
        <taxon>Pseudomonadota</taxon>
        <taxon>Gammaproteobacteria</taxon>
        <taxon>Moraxellales</taxon>
        <taxon>Moraxellaceae</taxon>
        <taxon>Psychrobacter</taxon>
    </lineage>
</organism>
<keyword evidence="2" id="KW-1185">Reference proteome</keyword>
<dbReference type="RefSeq" id="WP_147221165.1">
    <property type="nucleotide sequence ID" value="NZ_CAJGYY010000001.1"/>
</dbReference>
<dbReference type="AlphaFoldDB" id="A0A5C7A6X8"/>
<proteinExistence type="predicted"/>
<gene>
    <name evidence="1" type="ORF">ES754_00790</name>
</gene>
<dbReference type="EMBL" id="VORZ01000001">
    <property type="protein sequence ID" value="TXD97556.1"/>
    <property type="molecule type" value="Genomic_DNA"/>
</dbReference>
<sequence>MDTGIKAACKIEEWLQENIIVWCNVQEIPKLLIELELLQHTLSEQFRLVMESEYHALSEWIKTKKIDSTLTGSEKLHIYENGIDQKDFLKNLKTRHKYLKNLYLITFLVSRSDSAKINSIRSLYFFLCLKMVQLTDYESRIETTLDECRFLTNKTREFLIPFLPDLTEMDSLEDVQDNLIQAQNNDNYTRWLNNSPDTFESEIKRYGSKLLDKNTLFPSSDARNDINERISQYLYEYILPIENFFKNVSGITRITSTTYQVVNGPSYYDDTTGNTFSDLVNIFESTSNTDAFEASERQDNEQESFEQVTIDNPSNYYLDLVKAGGQSNSRRKNAMNQVTDVNTAHEDEIKRLVEYIASKLSRLDFLSIGKEYEYEHEYEEGKFKFDISDQSALYLYMLLLTGIHDIYTSEQLKLGSNGYRYQLTFCPARSHVDDDWDKSLCAYKSNKLNKPDRLYVFMPYPLGAMHIEMIESTDDKVRDSIHEEAKEDLRKLNKEFGIRLSINKVKNYLPHYLAQTNIDKALIEVLTNCPVHHLSALPYYNVSQYDLFRCQRDYMDHLIGLLENKYEPNQTKLYMLFELPDETLTDYWDKTIGSALAVNEFRLEEIVFKLRQKVEAATVYLKLNNLDSLVCLHNSFMDYLYVLMSVASGYRPVTEPFGRLSDIDTRTGVYFISDKEMQDDTIGRLIYLPHTVCQQINEYEKFIKSNGILFNKLGSNIGQIYMGILDSHIGLISYLKLDEITNTVIQLKLNKVFIKERMSQYISLPLNWHRHFIRSLKNIHIGKYSYNSDFNERPIGYDVISAWMGHSDELGFSFYDPFSGLKRSELREFANTLDELIKGIGFTVIQLER</sequence>
<name>A0A5C7A6X8_9GAMM</name>
<accession>A0A5C7A6X8</accession>
<evidence type="ECO:0000313" key="2">
    <source>
        <dbReference type="Proteomes" id="UP000321903"/>
    </source>
</evidence>